<proteinExistence type="predicted"/>
<name>A0A7J6X6N3_THATH</name>
<dbReference type="AlphaFoldDB" id="A0A7J6X6N3"/>
<comment type="caution">
    <text evidence="1">The sequence shown here is derived from an EMBL/GenBank/DDBJ whole genome shotgun (WGS) entry which is preliminary data.</text>
</comment>
<dbReference type="Proteomes" id="UP000554482">
    <property type="component" value="Unassembled WGS sequence"/>
</dbReference>
<evidence type="ECO:0000313" key="2">
    <source>
        <dbReference type="Proteomes" id="UP000554482"/>
    </source>
</evidence>
<accession>A0A7J6X6N3</accession>
<evidence type="ECO:0000313" key="1">
    <source>
        <dbReference type="EMBL" id="KAF5204495.1"/>
    </source>
</evidence>
<dbReference type="EMBL" id="JABWDY010005351">
    <property type="protein sequence ID" value="KAF5204495.1"/>
    <property type="molecule type" value="Genomic_DNA"/>
</dbReference>
<sequence length="69" mass="7402">MKAAADCGAACCQNVVICSYILSKGQLSSRCSCRGQEALVPTDAIISWVEIVAEAVDAAQQKFFKYAIR</sequence>
<gene>
    <name evidence="1" type="ORF">FRX31_005915</name>
</gene>
<keyword evidence="2" id="KW-1185">Reference proteome</keyword>
<organism evidence="1 2">
    <name type="scientific">Thalictrum thalictroides</name>
    <name type="common">Rue-anemone</name>
    <name type="synonym">Anemone thalictroides</name>
    <dbReference type="NCBI Taxonomy" id="46969"/>
    <lineage>
        <taxon>Eukaryota</taxon>
        <taxon>Viridiplantae</taxon>
        <taxon>Streptophyta</taxon>
        <taxon>Embryophyta</taxon>
        <taxon>Tracheophyta</taxon>
        <taxon>Spermatophyta</taxon>
        <taxon>Magnoliopsida</taxon>
        <taxon>Ranunculales</taxon>
        <taxon>Ranunculaceae</taxon>
        <taxon>Thalictroideae</taxon>
        <taxon>Thalictrum</taxon>
    </lineage>
</organism>
<reference evidence="1 2" key="1">
    <citation type="submission" date="2020-06" db="EMBL/GenBank/DDBJ databases">
        <title>Transcriptomic and genomic resources for Thalictrum thalictroides and T. hernandezii: Facilitating candidate gene discovery in an emerging model plant lineage.</title>
        <authorList>
            <person name="Arias T."/>
            <person name="Riano-Pachon D.M."/>
            <person name="Di Stilio V.S."/>
        </authorList>
    </citation>
    <scope>NUCLEOTIDE SEQUENCE [LARGE SCALE GENOMIC DNA]</scope>
    <source>
        <strain evidence="2">cv. WT478/WT964</strain>
        <tissue evidence="1">Leaves</tissue>
    </source>
</reference>
<protein>
    <submittedName>
        <fullName evidence="1">Uncharacterized protein</fullName>
    </submittedName>
</protein>